<dbReference type="Pfam" id="PF13793">
    <property type="entry name" value="Pribosyltran_N"/>
    <property type="match status" value="1"/>
</dbReference>
<dbReference type="PROSITE" id="PS00114">
    <property type="entry name" value="PRPP_SYNTHASE"/>
    <property type="match status" value="1"/>
</dbReference>
<dbReference type="InterPro" id="IPR000842">
    <property type="entry name" value="PRib_PP_synth_CS"/>
</dbReference>
<dbReference type="EMBL" id="JACHGW010000001">
    <property type="protein sequence ID" value="MBB6048785.1"/>
    <property type="molecule type" value="Genomic_DNA"/>
</dbReference>
<comment type="caution">
    <text evidence="11">The sequence shown here is derived from an EMBL/GenBank/DDBJ whole genome shotgun (WGS) entry which is preliminary data.</text>
</comment>
<comment type="subcellular location">
    <subcellularLocation>
        <location evidence="9">Cytoplasm</location>
    </subcellularLocation>
</comment>
<dbReference type="GO" id="GO:0006164">
    <property type="term" value="P:purine nucleotide biosynthetic process"/>
    <property type="evidence" value="ECO:0007669"/>
    <property type="project" value="TreeGrafter"/>
</dbReference>
<keyword evidence="7 9" id="KW-0460">Magnesium</keyword>
<dbReference type="FunFam" id="3.40.50.2020:FF:000014">
    <property type="entry name" value="Ribose-phosphate pyrophosphokinase 1"/>
    <property type="match status" value="1"/>
</dbReference>
<evidence type="ECO:0000259" key="10">
    <source>
        <dbReference type="Pfam" id="PF13793"/>
    </source>
</evidence>
<feature type="binding site" evidence="9">
    <location>
        <begin position="232"/>
        <end position="236"/>
    </location>
    <ligand>
        <name>D-ribose 5-phosphate</name>
        <dbReference type="ChEBI" id="CHEBI:78346"/>
    </ligand>
</feature>
<evidence type="ECO:0000256" key="3">
    <source>
        <dbReference type="ARBA" id="ARBA00022727"/>
    </source>
</evidence>
<feature type="binding site" evidence="9">
    <location>
        <position position="179"/>
    </location>
    <ligand>
        <name>Mg(2+)</name>
        <dbReference type="ChEBI" id="CHEBI:18420"/>
    </ligand>
</feature>
<evidence type="ECO:0000256" key="1">
    <source>
        <dbReference type="ARBA" id="ARBA00022679"/>
    </source>
</evidence>
<dbReference type="Gene3D" id="3.40.50.2020">
    <property type="match status" value="2"/>
</dbReference>
<keyword evidence="6 9" id="KW-0067">ATP-binding</keyword>
<accession>A0A7W9SLF2</accession>
<keyword evidence="2 9" id="KW-0479">Metal-binding</keyword>
<dbReference type="GO" id="GO:0005737">
    <property type="term" value="C:cytoplasm"/>
    <property type="evidence" value="ECO:0007669"/>
    <property type="project" value="UniProtKB-SubCell"/>
</dbReference>
<keyword evidence="9" id="KW-0963">Cytoplasm</keyword>
<dbReference type="GO" id="GO:0016301">
    <property type="term" value="F:kinase activity"/>
    <property type="evidence" value="ECO:0007669"/>
    <property type="project" value="UniProtKB-KW"/>
</dbReference>
<evidence type="ECO:0000256" key="5">
    <source>
        <dbReference type="ARBA" id="ARBA00022777"/>
    </source>
</evidence>
<dbReference type="InterPro" id="IPR029057">
    <property type="entry name" value="PRTase-like"/>
</dbReference>
<dbReference type="RefSeq" id="WP_184192415.1">
    <property type="nucleotide sequence ID" value="NZ_JACHGW010000001.1"/>
</dbReference>
<dbReference type="PANTHER" id="PTHR10210">
    <property type="entry name" value="RIBOSE-PHOSPHATE DIPHOSPHOKINASE FAMILY MEMBER"/>
    <property type="match status" value="1"/>
</dbReference>
<comment type="subunit">
    <text evidence="9">Homohexamer.</text>
</comment>
<dbReference type="FunFam" id="3.40.50.2020:FF:000002">
    <property type="entry name" value="Ribose-phosphate pyrophosphokinase"/>
    <property type="match status" value="1"/>
</dbReference>
<keyword evidence="1 9" id="KW-0808">Transferase</keyword>
<evidence type="ECO:0000256" key="8">
    <source>
        <dbReference type="ARBA" id="ARBA00049535"/>
    </source>
</evidence>
<dbReference type="EC" id="2.7.6.1" evidence="9"/>
<dbReference type="HAMAP" id="MF_00583_B">
    <property type="entry name" value="RibP_PPkinase_B"/>
    <property type="match status" value="1"/>
</dbReference>
<keyword evidence="3 9" id="KW-0545">Nucleotide biosynthesis</keyword>
<evidence type="ECO:0000256" key="2">
    <source>
        <dbReference type="ARBA" id="ARBA00022723"/>
    </source>
</evidence>
<evidence type="ECO:0000256" key="7">
    <source>
        <dbReference type="ARBA" id="ARBA00022842"/>
    </source>
</evidence>
<feature type="binding site" evidence="9">
    <location>
        <begin position="45"/>
        <end position="47"/>
    </location>
    <ligand>
        <name>ATP</name>
        <dbReference type="ChEBI" id="CHEBI:30616"/>
    </ligand>
</feature>
<evidence type="ECO:0000256" key="4">
    <source>
        <dbReference type="ARBA" id="ARBA00022741"/>
    </source>
</evidence>
<dbReference type="GO" id="GO:0002189">
    <property type="term" value="C:ribose phosphate diphosphokinase complex"/>
    <property type="evidence" value="ECO:0007669"/>
    <property type="project" value="TreeGrafter"/>
</dbReference>
<dbReference type="NCBIfam" id="TIGR01251">
    <property type="entry name" value="ribP_PPkin"/>
    <property type="match status" value="1"/>
</dbReference>
<dbReference type="PANTHER" id="PTHR10210:SF41">
    <property type="entry name" value="RIBOSE-PHOSPHATE PYROPHOSPHOKINASE 1, CHLOROPLASTIC"/>
    <property type="match status" value="1"/>
</dbReference>
<comment type="catalytic activity">
    <reaction evidence="8 9">
        <text>D-ribose 5-phosphate + ATP = 5-phospho-alpha-D-ribose 1-diphosphate + AMP + H(+)</text>
        <dbReference type="Rhea" id="RHEA:15609"/>
        <dbReference type="ChEBI" id="CHEBI:15378"/>
        <dbReference type="ChEBI" id="CHEBI:30616"/>
        <dbReference type="ChEBI" id="CHEBI:58017"/>
        <dbReference type="ChEBI" id="CHEBI:78346"/>
        <dbReference type="ChEBI" id="CHEBI:456215"/>
        <dbReference type="EC" id="2.7.6.1"/>
    </reaction>
</comment>
<comment type="function">
    <text evidence="9">Involved in the biosynthesis of the central metabolite phospho-alpha-D-ribosyl-1-pyrophosphate (PRPP) via the transfer of pyrophosphoryl group from ATP to 1-hydroxyl of ribose-5-phosphate (Rib-5-P).</text>
</comment>
<feature type="binding site" evidence="9">
    <location>
        <begin position="104"/>
        <end position="105"/>
    </location>
    <ligand>
        <name>ATP</name>
        <dbReference type="ChEBI" id="CHEBI:30616"/>
    </ligand>
</feature>
<dbReference type="InterPro" id="IPR037515">
    <property type="entry name" value="Rib-P_diPkinase_bac"/>
</dbReference>
<reference evidence="11 12" key="1">
    <citation type="submission" date="2020-08" db="EMBL/GenBank/DDBJ databases">
        <title>Genomic Encyclopedia of Type Strains, Phase IV (KMG-IV): sequencing the most valuable type-strain genomes for metagenomic binning, comparative biology and taxonomic classification.</title>
        <authorList>
            <person name="Goeker M."/>
        </authorList>
    </citation>
    <scope>NUCLEOTIDE SEQUENCE [LARGE SCALE GENOMIC DNA]</scope>
    <source>
        <strain evidence="11 12">DSM 23562</strain>
    </source>
</reference>
<comment type="pathway">
    <text evidence="9">Metabolic intermediate biosynthesis; 5-phospho-alpha-D-ribose 1-diphosphate biosynthesis; 5-phospho-alpha-D-ribose 1-diphosphate from D-ribose 5-phosphate (route I): step 1/1.</text>
</comment>
<name>A0A7W9SLF2_ARMRO</name>
<sequence length="326" mass="35185">MAKKALPIGKNLRVFAGSGNPALADSIATELGVPLGKMLVTRFADGEIRVQVDESARGMDVFLIQPTCAPVNDNMMELLILLDAFRRASAQRITVVLPYYGYARQDKKIKSREPITARLVADLISESGANRVVCIDLHAKQIQGFFRLPVDHLYAGPILGAHFKEVGLINGDTCVVSPDEGGVTRARTLAETLQTPLAIISKRRPAPNKVEITEIIGDVFGKNCIIIDDMIDTGGSIVSGAQALIARGAASVTACCTHGVLSEPAIDRISASPIERVVLTDTIPFRYADHPAASKFTVLSVAELLADAIRRIHCDDSVSELFEKQW</sequence>
<dbReference type="CDD" id="cd06223">
    <property type="entry name" value="PRTases_typeI"/>
    <property type="match status" value="1"/>
</dbReference>
<organism evidence="11 12">
    <name type="scientific">Armatimonas rosea</name>
    <dbReference type="NCBI Taxonomy" id="685828"/>
    <lineage>
        <taxon>Bacteria</taxon>
        <taxon>Bacillati</taxon>
        <taxon>Armatimonadota</taxon>
        <taxon>Armatimonadia</taxon>
        <taxon>Armatimonadales</taxon>
        <taxon>Armatimonadaceae</taxon>
        <taxon>Armatimonas</taxon>
    </lineage>
</organism>
<comment type="cofactor">
    <cofactor evidence="9">
        <name>Mg(2+)</name>
        <dbReference type="ChEBI" id="CHEBI:18420"/>
    </cofactor>
    <text evidence="9">Binds 2 Mg(2+) ions per subunit.</text>
</comment>
<evidence type="ECO:0000313" key="11">
    <source>
        <dbReference type="EMBL" id="MBB6048785.1"/>
    </source>
</evidence>
<gene>
    <name evidence="9" type="primary">prs</name>
    <name evidence="11" type="ORF">HNQ39_000547</name>
</gene>
<feature type="binding site" evidence="9">
    <location>
        <position position="204"/>
    </location>
    <ligand>
        <name>D-ribose 5-phosphate</name>
        <dbReference type="ChEBI" id="CHEBI:78346"/>
    </ligand>
</feature>
<keyword evidence="12" id="KW-1185">Reference proteome</keyword>
<keyword evidence="4 9" id="KW-0547">Nucleotide-binding</keyword>
<dbReference type="GO" id="GO:0004749">
    <property type="term" value="F:ribose phosphate diphosphokinase activity"/>
    <property type="evidence" value="ECO:0007669"/>
    <property type="project" value="UniProtKB-UniRule"/>
</dbReference>
<dbReference type="GO" id="GO:0006015">
    <property type="term" value="P:5-phosphoribose 1-diphosphate biosynthetic process"/>
    <property type="evidence" value="ECO:0007669"/>
    <property type="project" value="UniProtKB-UniRule"/>
</dbReference>
<dbReference type="SUPFAM" id="SSF53271">
    <property type="entry name" value="PRTase-like"/>
    <property type="match status" value="1"/>
</dbReference>
<feature type="active site" evidence="9">
    <location>
        <position position="202"/>
    </location>
</feature>
<feature type="domain" description="Ribose-phosphate pyrophosphokinase N-terminal" evidence="10">
    <location>
        <begin position="13"/>
        <end position="128"/>
    </location>
</feature>
<evidence type="ECO:0000256" key="6">
    <source>
        <dbReference type="ARBA" id="ARBA00022840"/>
    </source>
</evidence>
<dbReference type="InterPro" id="IPR029099">
    <property type="entry name" value="Pribosyltran_N"/>
</dbReference>
<dbReference type="UniPathway" id="UPA00087">
    <property type="reaction ID" value="UER00172"/>
</dbReference>
<feature type="binding site" evidence="9">
    <location>
        <position position="138"/>
    </location>
    <ligand>
        <name>Mg(2+)</name>
        <dbReference type="ChEBI" id="CHEBI:18420"/>
    </ligand>
</feature>
<dbReference type="Pfam" id="PF14572">
    <property type="entry name" value="Pribosyl_synth"/>
    <property type="match status" value="1"/>
</dbReference>
<dbReference type="GO" id="GO:0000287">
    <property type="term" value="F:magnesium ion binding"/>
    <property type="evidence" value="ECO:0007669"/>
    <property type="project" value="UniProtKB-UniRule"/>
</dbReference>
<dbReference type="GO" id="GO:0009156">
    <property type="term" value="P:ribonucleoside monophosphate biosynthetic process"/>
    <property type="evidence" value="ECO:0007669"/>
    <property type="project" value="InterPro"/>
</dbReference>
<evidence type="ECO:0000256" key="9">
    <source>
        <dbReference type="HAMAP-Rule" id="MF_00583"/>
    </source>
</evidence>
<dbReference type="GO" id="GO:0005524">
    <property type="term" value="F:ATP binding"/>
    <property type="evidence" value="ECO:0007669"/>
    <property type="project" value="UniProtKB-KW"/>
</dbReference>
<keyword evidence="5 9" id="KW-0418">Kinase</keyword>
<evidence type="ECO:0000313" key="12">
    <source>
        <dbReference type="Proteomes" id="UP000520814"/>
    </source>
</evidence>
<dbReference type="InterPro" id="IPR000836">
    <property type="entry name" value="PRTase_dom"/>
</dbReference>
<dbReference type="AlphaFoldDB" id="A0A7W9SLF2"/>
<dbReference type="Proteomes" id="UP000520814">
    <property type="component" value="Unassembled WGS sequence"/>
</dbReference>
<dbReference type="SMART" id="SM01400">
    <property type="entry name" value="Pribosyltran_N"/>
    <property type="match status" value="1"/>
</dbReference>
<dbReference type="InterPro" id="IPR005946">
    <property type="entry name" value="Rib-P_diPkinase"/>
</dbReference>
<dbReference type="NCBIfam" id="NF002320">
    <property type="entry name" value="PRK01259.1"/>
    <property type="match status" value="1"/>
</dbReference>
<protein>
    <recommendedName>
        <fullName evidence="9">Ribose-phosphate pyrophosphokinase</fullName>
        <shortName evidence="9">RPPK</shortName>
        <ecNumber evidence="9">2.7.6.1</ecNumber>
    </recommendedName>
    <alternativeName>
        <fullName evidence="9">5-phospho-D-ribosyl alpha-1-diphosphate synthase</fullName>
    </alternativeName>
    <alternativeName>
        <fullName evidence="9">Phosphoribosyl diphosphate synthase</fullName>
    </alternativeName>
    <alternativeName>
        <fullName evidence="9">Phosphoribosyl pyrophosphate synthase</fullName>
        <shortName evidence="9">P-Rib-PP synthase</shortName>
        <shortName evidence="9">PRPP synthase</shortName>
        <shortName evidence="9">PRPPase</shortName>
    </alternativeName>
</protein>
<feature type="binding site" evidence="9">
    <location>
        <position position="228"/>
    </location>
    <ligand>
        <name>D-ribose 5-phosphate</name>
        <dbReference type="ChEBI" id="CHEBI:78346"/>
    </ligand>
</feature>
<comment type="similarity">
    <text evidence="9">Belongs to the ribose-phosphate pyrophosphokinase family. Class I subfamily.</text>
</comment>
<proteinExistence type="inferred from homology"/>